<dbReference type="EMBL" id="BAABIK010000033">
    <property type="protein sequence ID" value="GAA4954602.1"/>
    <property type="molecule type" value="Genomic_DNA"/>
</dbReference>
<proteinExistence type="predicted"/>
<protein>
    <recommendedName>
        <fullName evidence="4">DoxX protein</fullName>
    </recommendedName>
</protein>
<name>A0ABP9GVL8_9ACTN</name>
<accession>A0ABP9GVL8</accession>
<reference evidence="3" key="1">
    <citation type="journal article" date="2019" name="Int. J. Syst. Evol. Microbiol.">
        <title>The Global Catalogue of Microorganisms (GCM) 10K type strain sequencing project: providing services to taxonomists for standard genome sequencing and annotation.</title>
        <authorList>
            <consortium name="The Broad Institute Genomics Platform"/>
            <consortium name="The Broad Institute Genome Sequencing Center for Infectious Disease"/>
            <person name="Wu L."/>
            <person name="Ma J."/>
        </authorList>
    </citation>
    <scope>NUCLEOTIDE SEQUENCE [LARGE SCALE GENOMIC DNA]</scope>
    <source>
        <strain evidence="3">JCM 18123</strain>
    </source>
</reference>
<organism evidence="2 3">
    <name type="scientific">Streptomonospora halophila</name>
    <dbReference type="NCBI Taxonomy" id="427369"/>
    <lineage>
        <taxon>Bacteria</taxon>
        <taxon>Bacillati</taxon>
        <taxon>Actinomycetota</taxon>
        <taxon>Actinomycetes</taxon>
        <taxon>Streptosporangiales</taxon>
        <taxon>Nocardiopsidaceae</taxon>
        <taxon>Streptomonospora</taxon>
    </lineage>
</organism>
<dbReference type="Proteomes" id="UP001499993">
    <property type="component" value="Unassembled WGS sequence"/>
</dbReference>
<comment type="caution">
    <text evidence="2">The sequence shown here is derived from an EMBL/GenBank/DDBJ whole genome shotgun (WGS) entry which is preliminary data.</text>
</comment>
<sequence>MGVLRKQLQRLLAAPFIVDSVETLRDPHPRAEALAPVVSRVHASCPWIPDNPALVVRAQAVAGVGAGTMLLLGKGRRAASLVLAAQAVPSLVAAAQGKVWDSAGRDSAVKDIGLLGALVLTATEPRRRPPKVVHDVRHAARDARKSASRAGKTAGRKARGAAPKLPTGGH</sequence>
<evidence type="ECO:0000256" key="1">
    <source>
        <dbReference type="SAM" id="MobiDB-lite"/>
    </source>
</evidence>
<evidence type="ECO:0008006" key="4">
    <source>
        <dbReference type="Google" id="ProtNLM"/>
    </source>
</evidence>
<evidence type="ECO:0000313" key="3">
    <source>
        <dbReference type="Proteomes" id="UP001499993"/>
    </source>
</evidence>
<keyword evidence="3" id="KW-1185">Reference proteome</keyword>
<gene>
    <name evidence="2" type="ORF">GCM10023224_45000</name>
</gene>
<evidence type="ECO:0000313" key="2">
    <source>
        <dbReference type="EMBL" id="GAA4954602.1"/>
    </source>
</evidence>
<dbReference type="RefSeq" id="WP_344146986.1">
    <property type="nucleotide sequence ID" value="NZ_BAABIK010000033.1"/>
</dbReference>
<feature type="compositionally biased region" description="Basic and acidic residues" evidence="1">
    <location>
        <begin position="128"/>
        <end position="145"/>
    </location>
</feature>
<feature type="region of interest" description="Disordered" evidence="1">
    <location>
        <begin position="128"/>
        <end position="170"/>
    </location>
</feature>